<feature type="transmembrane region" description="Helical" evidence="1">
    <location>
        <begin position="56"/>
        <end position="87"/>
    </location>
</feature>
<dbReference type="Gene3D" id="1.20.144.10">
    <property type="entry name" value="Phosphatidic acid phosphatase type 2/haloperoxidase"/>
    <property type="match status" value="2"/>
</dbReference>
<keyword evidence="4" id="KW-1185">Reference proteome</keyword>
<accession>A0A1I1BIP9</accession>
<feature type="transmembrane region" description="Helical" evidence="1">
    <location>
        <begin position="133"/>
        <end position="155"/>
    </location>
</feature>
<dbReference type="SMART" id="SM00014">
    <property type="entry name" value="acidPPc"/>
    <property type="match status" value="1"/>
</dbReference>
<proteinExistence type="predicted"/>
<evidence type="ECO:0000313" key="3">
    <source>
        <dbReference type="EMBL" id="SFB50245.1"/>
    </source>
</evidence>
<dbReference type="Pfam" id="PF01569">
    <property type="entry name" value="PAP2"/>
    <property type="match status" value="1"/>
</dbReference>
<keyword evidence="1" id="KW-0472">Membrane</keyword>
<evidence type="ECO:0000256" key="1">
    <source>
        <dbReference type="SAM" id="Phobius"/>
    </source>
</evidence>
<dbReference type="Proteomes" id="UP000198790">
    <property type="component" value="Unassembled WGS sequence"/>
</dbReference>
<sequence>MDVLKYFKHFSKRRIHYFIVAFAGLFILLTAIVYFLPTTIIDYEFSEEVQEHKSPLLHHAMLAISWFGYTWVSVALVIGTALVFILFKHYKEALFVVLTSIIWVITFGIKVLINRPRPSEDFVDVMVNAEHQSFPSGHTSFYVVFFGFIIFLMLFRNEIPKLIRYTIIIFSLFLILTVPFSRVYLGAHWFTDVAAGFVLGLLILYTLLRLFYQSFL</sequence>
<dbReference type="SUPFAM" id="SSF48317">
    <property type="entry name" value="Acid phosphatase/Vanadium-dependent haloperoxidase"/>
    <property type="match status" value="1"/>
</dbReference>
<evidence type="ECO:0000313" key="4">
    <source>
        <dbReference type="Proteomes" id="UP000198790"/>
    </source>
</evidence>
<dbReference type="RefSeq" id="WP_092899417.1">
    <property type="nucleotide sequence ID" value="NZ_FOKK01000014.1"/>
</dbReference>
<dbReference type="PANTHER" id="PTHR14969">
    <property type="entry name" value="SPHINGOSINE-1-PHOSPHATE PHOSPHOHYDROLASE"/>
    <property type="match status" value="1"/>
</dbReference>
<protein>
    <submittedName>
        <fullName evidence="3">Undecaprenyl-diphosphatase</fullName>
    </submittedName>
</protein>
<dbReference type="CDD" id="cd03392">
    <property type="entry name" value="PAP2_like_2"/>
    <property type="match status" value="1"/>
</dbReference>
<dbReference type="InterPro" id="IPR036938">
    <property type="entry name" value="PAP2/HPO_sf"/>
</dbReference>
<gene>
    <name evidence="3" type="ORF">SAMN04489723_11450</name>
</gene>
<evidence type="ECO:0000259" key="2">
    <source>
        <dbReference type="SMART" id="SM00014"/>
    </source>
</evidence>
<feature type="domain" description="Phosphatidic acid phosphatase type 2/haloperoxidase" evidence="2">
    <location>
        <begin position="93"/>
        <end position="208"/>
    </location>
</feature>
<name>A0A1I1BIP9_9BACT</name>
<organism evidence="3 4">
    <name type="scientific">Algoriphagus aquimarinus</name>
    <dbReference type="NCBI Taxonomy" id="237018"/>
    <lineage>
        <taxon>Bacteria</taxon>
        <taxon>Pseudomonadati</taxon>
        <taxon>Bacteroidota</taxon>
        <taxon>Cytophagia</taxon>
        <taxon>Cytophagales</taxon>
        <taxon>Cyclobacteriaceae</taxon>
        <taxon>Algoriphagus</taxon>
    </lineage>
</organism>
<feature type="transmembrane region" description="Helical" evidence="1">
    <location>
        <begin position="15"/>
        <end position="36"/>
    </location>
</feature>
<feature type="transmembrane region" description="Helical" evidence="1">
    <location>
        <begin position="193"/>
        <end position="212"/>
    </location>
</feature>
<dbReference type="AlphaFoldDB" id="A0A1I1BIP9"/>
<dbReference type="STRING" id="237018.SAMN04489723_11450"/>
<dbReference type="EMBL" id="FOKK01000014">
    <property type="protein sequence ID" value="SFB50245.1"/>
    <property type="molecule type" value="Genomic_DNA"/>
</dbReference>
<feature type="transmembrane region" description="Helical" evidence="1">
    <location>
        <begin position="162"/>
        <end position="181"/>
    </location>
</feature>
<dbReference type="InterPro" id="IPR000326">
    <property type="entry name" value="PAP2/HPO"/>
</dbReference>
<dbReference type="OrthoDB" id="9773582at2"/>
<reference evidence="3 4" key="1">
    <citation type="submission" date="2016-10" db="EMBL/GenBank/DDBJ databases">
        <authorList>
            <person name="de Groot N.N."/>
        </authorList>
    </citation>
    <scope>NUCLEOTIDE SEQUENCE [LARGE SCALE GENOMIC DNA]</scope>
    <source>
        <strain evidence="3 4">DSM 23399</strain>
    </source>
</reference>
<keyword evidence="1" id="KW-0812">Transmembrane</keyword>
<dbReference type="PANTHER" id="PTHR14969:SF13">
    <property type="entry name" value="AT30094P"/>
    <property type="match status" value="1"/>
</dbReference>
<keyword evidence="1" id="KW-1133">Transmembrane helix</keyword>
<feature type="transmembrane region" description="Helical" evidence="1">
    <location>
        <begin position="94"/>
        <end position="113"/>
    </location>
</feature>